<gene>
    <name evidence="7" type="ORF">ANIA_08642</name>
</gene>
<dbReference type="FunCoup" id="Q5AST8">
    <property type="interactions" value="318"/>
</dbReference>
<proteinExistence type="inferred from homology"/>
<evidence type="ECO:0000256" key="2">
    <source>
        <dbReference type="ARBA" id="ARBA00023002"/>
    </source>
</evidence>
<evidence type="ECO:0000256" key="1">
    <source>
        <dbReference type="ARBA" id="ARBA00010928"/>
    </source>
</evidence>
<dbReference type="GO" id="GO:0047837">
    <property type="term" value="F:D-xylose 1-dehydrogenase (NADP+) activity"/>
    <property type="evidence" value="ECO:0007669"/>
    <property type="project" value="UniProtKB-EC"/>
</dbReference>
<dbReference type="SUPFAM" id="SSF55347">
    <property type="entry name" value="Glyceraldehyde-3-phosphate dehydrogenase-like, C-terminal domain"/>
    <property type="match status" value="1"/>
</dbReference>
<dbReference type="Gene3D" id="3.30.360.10">
    <property type="entry name" value="Dihydrodipicolinate Reductase, domain 2"/>
    <property type="match status" value="1"/>
</dbReference>
<dbReference type="HOGENOM" id="CLU_023194_5_2_1"/>
<dbReference type="InParanoid" id="Q5AST8"/>
<dbReference type="Proteomes" id="UP000000560">
    <property type="component" value="Chromosome III"/>
</dbReference>
<keyword evidence="8" id="KW-1185">Reference proteome</keyword>
<reference evidence="8" key="1">
    <citation type="journal article" date="2005" name="Nature">
        <title>Sequencing of Aspergillus nidulans and comparative analysis with A. fumigatus and A. oryzae.</title>
        <authorList>
            <person name="Galagan J.E."/>
            <person name="Calvo S.E."/>
            <person name="Cuomo C."/>
            <person name="Ma L.J."/>
            <person name="Wortman J.R."/>
            <person name="Batzoglou S."/>
            <person name="Lee S.I."/>
            <person name="Basturkmen M."/>
            <person name="Spevak C.C."/>
            <person name="Clutterbuck J."/>
            <person name="Kapitonov V."/>
            <person name="Jurka J."/>
            <person name="Scazzocchio C."/>
            <person name="Farman M."/>
            <person name="Butler J."/>
            <person name="Purcell S."/>
            <person name="Harris S."/>
            <person name="Braus G.H."/>
            <person name="Draht O."/>
            <person name="Busch S."/>
            <person name="D'Enfert C."/>
            <person name="Bouchier C."/>
            <person name="Goldman G.H."/>
            <person name="Bell-Pedersen D."/>
            <person name="Griffiths-Jones S."/>
            <person name="Doonan J.H."/>
            <person name="Yu J."/>
            <person name="Vienken K."/>
            <person name="Pain A."/>
            <person name="Freitag M."/>
            <person name="Selker E.U."/>
            <person name="Archer D.B."/>
            <person name="Penalva M.A."/>
            <person name="Oakley B.R."/>
            <person name="Momany M."/>
            <person name="Tanaka T."/>
            <person name="Kumagai T."/>
            <person name="Asai K."/>
            <person name="Machida M."/>
            <person name="Nierman W.C."/>
            <person name="Denning D.W."/>
            <person name="Caddick M."/>
            <person name="Hynes M."/>
            <person name="Paoletti M."/>
            <person name="Fischer R."/>
            <person name="Miller B."/>
            <person name="Dyer P."/>
            <person name="Sachs M.S."/>
            <person name="Osmani S.A."/>
            <person name="Birren B.W."/>
        </authorList>
    </citation>
    <scope>NUCLEOTIDE SEQUENCE [LARGE SCALE GENOMIC DNA]</scope>
    <source>
        <strain evidence="8">FGSC A4 / ATCC 38163 / CBS 112.46 / NRRL 194 / M139</strain>
    </source>
</reference>
<dbReference type="InterPro" id="IPR050984">
    <property type="entry name" value="Gfo/Idh/MocA_domain"/>
</dbReference>
<dbReference type="GO" id="GO:0000166">
    <property type="term" value="F:nucleotide binding"/>
    <property type="evidence" value="ECO:0007669"/>
    <property type="project" value="InterPro"/>
</dbReference>
<dbReference type="EC" id="1.1.1.179" evidence="3"/>
<dbReference type="AlphaFoldDB" id="Q5AST8"/>
<dbReference type="STRING" id="227321.Q5AST8"/>
<dbReference type="KEGG" id="ani:ANIA_08642"/>
<dbReference type="InterPro" id="IPR000683">
    <property type="entry name" value="Gfo/Idh/MocA-like_OxRdtase_N"/>
</dbReference>
<name>Q5AST8_EMENI</name>
<reference evidence="8" key="2">
    <citation type="journal article" date="2009" name="Fungal Genet. Biol.">
        <title>The 2008 update of the Aspergillus nidulans genome annotation: a community effort.</title>
        <authorList>
            <person name="Wortman J.R."/>
            <person name="Gilsenan J.M."/>
            <person name="Joardar V."/>
            <person name="Deegan J."/>
            <person name="Clutterbuck J."/>
            <person name="Andersen M.R."/>
            <person name="Archer D."/>
            <person name="Bencina M."/>
            <person name="Braus G."/>
            <person name="Coutinho P."/>
            <person name="von Dohren H."/>
            <person name="Doonan J."/>
            <person name="Driessen A.J."/>
            <person name="Durek P."/>
            <person name="Espeso E."/>
            <person name="Fekete E."/>
            <person name="Flipphi M."/>
            <person name="Estrada C.G."/>
            <person name="Geysens S."/>
            <person name="Goldman G."/>
            <person name="de Groot P.W."/>
            <person name="Hansen K."/>
            <person name="Harris S.D."/>
            <person name="Heinekamp T."/>
            <person name="Helmstaedt K."/>
            <person name="Henrissat B."/>
            <person name="Hofmann G."/>
            <person name="Homan T."/>
            <person name="Horio T."/>
            <person name="Horiuchi H."/>
            <person name="James S."/>
            <person name="Jones M."/>
            <person name="Karaffa L."/>
            <person name="Karanyi Z."/>
            <person name="Kato M."/>
            <person name="Keller N."/>
            <person name="Kelly D.E."/>
            <person name="Kiel J.A."/>
            <person name="Kim J.M."/>
            <person name="van der Klei I.J."/>
            <person name="Klis F.M."/>
            <person name="Kovalchuk A."/>
            <person name="Krasevec N."/>
            <person name="Kubicek C.P."/>
            <person name="Liu B."/>
            <person name="Maccabe A."/>
            <person name="Meyer V."/>
            <person name="Mirabito P."/>
            <person name="Miskei M."/>
            <person name="Mos M."/>
            <person name="Mullins J."/>
            <person name="Nelson D.R."/>
            <person name="Nielsen J."/>
            <person name="Oakley B.R."/>
            <person name="Osmani S.A."/>
            <person name="Pakula T."/>
            <person name="Paszewski A."/>
            <person name="Paulsen I."/>
            <person name="Pilsyk S."/>
            <person name="Pocsi I."/>
            <person name="Punt P.J."/>
            <person name="Ram A.F."/>
            <person name="Ren Q."/>
            <person name="Robellet X."/>
            <person name="Robson G."/>
            <person name="Seiboth B."/>
            <person name="van Solingen P."/>
            <person name="Specht T."/>
            <person name="Sun J."/>
            <person name="Taheri-Talesh N."/>
            <person name="Takeshita N."/>
            <person name="Ussery D."/>
            <person name="vanKuyk P.A."/>
            <person name="Visser H."/>
            <person name="van de Vondervoort P.J."/>
            <person name="de Vries R.P."/>
            <person name="Walton J."/>
            <person name="Xiang X."/>
            <person name="Xiong Y."/>
            <person name="Zeng A.P."/>
            <person name="Brandt B.W."/>
            <person name="Cornell M.J."/>
            <person name="van den Hondel C.A."/>
            <person name="Visser J."/>
            <person name="Oliver S.G."/>
            <person name="Turner G."/>
        </authorList>
    </citation>
    <scope>GENOME REANNOTATION</scope>
    <source>
        <strain evidence="8">FGSC A4 / ATCC 38163 / CBS 112.46 / NRRL 194 / M139</strain>
    </source>
</reference>
<evidence type="ECO:0000259" key="6">
    <source>
        <dbReference type="Pfam" id="PF01408"/>
    </source>
</evidence>
<organism evidence="7 8">
    <name type="scientific">Emericella nidulans (strain FGSC A4 / ATCC 38163 / CBS 112.46 / NRRL 194 / M139)</name>
    <name type="common">Aspergillus nidulans</name>
    <dbReference type="NCBI Taxonomy" id="227321"/>
    <lineage>
        <taxon>Eukaryota</taxon>
        <taxon>Fungi</taxon>
        <taxon>Dikarya</taxon>
        <taxon>Ascomycota</taxon>
        <taxon>Pezizomycotina</taxon>
        <taxon>Eurotiomycetes</taxon>
        <taxon>Eurotiomycetidae</taxon>
        <taxon>Eurotiales</taxon>
        <taxon>Aspergillaceae</taxon>
        <taxon>Aspergillus</taxon>
        <taxon>Aspergillus subgen. Nidulantes</taxon>
    </lineage>
</organism>
<dbReference type="GeneID" id="2868513"/>
<dbReference type="SUPFAM" id="SSF51735">
    <property type="entry name" value="NAD(P)-binding Rossmann-fold domains"/>
    <property type="match status" value="1"/>
</dbReference>
<accession>Q5AST8</accession>
<evidence type="ECO:0000256" key="4">
    <source>
        <dbReference type="ARBA" id="ARBA00042988"/>
    </source>
</evidence>
<feature type="domain" description="Gfo/Idh/MocA-like oxidoreductase N-terminal" evidence="6">
    <location>
        <begin position="46"/>
        <end position="147"/>
    </location>
</feature>
<keyword evidence="2" id="KW-0560">Oxidoreductase</keyword>
<dbReference type="VEuPathDB" id="FungiDB:AN8642"/>
<accession>C8VAC7</accession>
<dbReference type="PANTHER" id="PTHR22604">
    <property type="entry name" value="OXIDOREDUCTASES"/>
    <property type="match status" value="1"/>
</dbReference>
<dbReference type="RefSeq" id="XP_681911.1">
    <property type="nucleotide sequence ID" value="XM_676819.1"/>
</dbReference>
<dbReference type="InterPro" id="IPR036291">
    <property type="entry name" value="NAD(P)-bd_dom_sf"/>
</dbReference>
<comment type="similarity">
    <text evidence="1">Belongs to the Gfo/Idh/MocA family.</text>
</comment>
<sequence length="408" mass="45713">MALVLQTATFAHQYLNSFLYSQPRKSADALKLGVLSSAQINAAAIIHPVETHPHITLYGIASRNQSTSQSQAKKYHFKQAYGSYQALLDDPEIDVVYISTPNGQHFEWTTKAINAGKHVLCEKPFMSNGEEARKVVELAKEKGVVVEEAFHWQFHPAAHRFRALLESGEYGRVLRTKALMTASPGVPEGDIRWQYDLAGGSAMDMTYALSFTRYALETSHPKHIHSVAMKPYNHDPRVDEAMYAYLTFEASSNVGGGDVQSQIYTDMARSWTLGIIPRFWEYPSIEVETEKAIIYFYNAMMPHLYHYISVKEKLTGRVSTYRQYAGGPVWGSHEVSVGGKGGKSGWSTYRWQLEAFVEKVRGGNPPVWVGNEESVVQMEVIDQLYKAAGMPVRGEKTGSQSGDREKRG</sequence>
<protein>
    <recommendedName>
        <fullName evidence="3">D-xylose 1-dehydrogenase (NADP(+), D-xylono-1,5-lactone-forming)</fullName>
        <ecNumber evidence="3">1.1.1.179</ecNumber>
    </recommendedName>
    <alternativeName>
        <fullName evidence="4">D-xylose-NADP dehydrogenase</fullName>
    </alternativeName>
</protein>
<dbReference type="Gene3D" id="3.40.50.720">
    <property type="entry name" value="NAD(P)-binding Rossmann-like Domain"/>
    <property type="match status" value="1"/>
</dbReference>
<dbReference type="PANTHER" id="PTHR22604:SF105">
    <property type="entry name" value="TRANS-1,2-DIHYDROBENZENE-1,2-DIOL DEHYDROGENASE"/>
    <property type="match status" value="1"/>
</dbReference>
<dbReference type="Pfam" id="PF01408">
    <property type="entry name" value="GFO_IDH_MocA"/>
    <property type="match status" value="1"/>
</dbReference>
<dbReference type="OrthoDB" id="6417021at2759"/>
<dbReference type="EMBL" id="BN001303">
    <property type="protein sequence ID" value="CBF78273.1"/>
    <property type="molecule type" value="Genomic_DNA"/>
</dbReference>
<evidence type="ECO:0000256" key="3">
    <source>
        <dbReference type="ARBA" id="ARBA00038984"/>
    </source>
</evidence>
<evidence type="ECO:0000256" key="5">
    <source>
        <dbReference type="ARBA" id="ARBA00049233"/>
    </source>
</evidence>
<comment type="catalytic activity">
    <reaction evidence="5">
        <text>D-xylose + NADP(+) = D-xylono-1,5-lactone + NADPH + H(+)</text>
        <dbReference type="Rhea" id="RHEA:22000"/>
        <dbReference type="ChEBI" id="CHEBI:15378"/>
        <dbReference type="ChEBI" id="CHEBI:15867"/>
        <dbReference type="ChEBI" id="CHEBI:53455"/>
        <dbReference type="ChEBI" id="CHEBI:57783"/>
        <dbReference type="ChEBI" id="CHEBI:58349"/>
        <dbReference type="EC" id="1.1.1.179"/>
    </reaction>
</comment>
<evidence type="ECO:0000313" key="8">
    <source>
        <dbReference type="Proteomes" id="UP000000560"/>
    </source>
</evidence>
<dbReference type="eggNOG" id="KOG2741">
    <property type="taxonomic scope" value="Eukaryota"/>
</dbReference>
<dbReference type="OMA" id="EEAFHWQ"/>
<evidence type="ECO:0000313" key="7">
    <source>
        <dbReference type="EMBL" id="CBF78273.1"/>
    </source>
</evidence>